<dbReference type="EMBL" id="BKCJ010007326">
    <property type="protein sequence ID" value="GEU76678.1"/>
    <property type="molecule type" value="Genomic_DNA"/>
</dbReference>
<keyword evidence="2" id="KW-0695">RNA-directed DNA polymerase</keyword>
<sequence length="691" mass="81185">MIDRWKGDVIIMGDFNGVCCQEERFGFIFNSQGTVAFNNFISLGGLVEVSSGALILDRFLSDHRPILLRESYFDYGPTPFRFYHSWFEFIGFDSFLEDTWRDIKCYDTNPMLRLAEIDSLLDKGEGSTVILEERMSIMSKLTDLDNIDSLALAQKAKIKWSIEGDENTKKFHERFVLDMDFPNKLSTDQNNYLERPFTKEEIKGFIWDCSLDKSPDLMVLHLVYVLICIRARSWELLWKTPRVKAWNEIINKLLYRLSKWKLKTLSIAGRLTLLKSVLSLLPIYYLSMFKVPTLVLNKMESIRSYFFNGVELNDRKISMVKWESVLVSKEKRGLGVSSFLALNCALIFKWVWHFQTQRFSLWSRVIKAIHGEDGKLSRSLKYSYSSNWKDIVREVSVLKEKGLDLYGFIRKKIGNEVNTMFWEENWKEDTPLKLLFPRIYALELDKHISVASKLSHPDLDVSFRRKPRGGAEQDQMYALRLKVEGHILSNSMDRWFWSLTGSGEFSVASIRNYIDNQSFKVFSPSTRWNKDVPKKINIMAWKVKMNNLPTRFNLSHRGLNIESILCPICNLAAETSCHLFFKCCMVKDIYKKIESWWDINMVSASSYEEWCIWLSSLRLSSKAKLFLEGDFFITWWSIWKYRNKIIFESSSHPKSRIMDDIMASFFSWCRFRCNSKFSWVDWLKNPSIISL</sequence>
<proteinExistence type="predicted"/>
<keyword evidence="2" id="KW-0548">Nucleotidyltransferase</keyword>
<evidence type="ECO:0000313" key="2">
    <source>
        <dbReference type="EMBL" id="GEU76678.1"/>
    </source>
</evidence>
<keyword evidence="2" id="KW-0808">Transferase</keyword>
<reference evidence="2" key="1">
    <citation type="journal article" date="2019" name="Sci. Rep.">
        <title>Draft genome of Tanacetum cinerariifolium, the natural source of mosquito coil.</title>
        <authorList>
            <person name="Yamashiro T."/>
            <person name="Shiraishi A."/>
            <person name="Satake H."/>
            <person name="Nakayama K."/>
        </authorList>
    </citation>
    <scope>NUCLEOTIDE SEQUENCE</scope>
</reference>
<evidence type="ECO:0000259" key="1">
    <source>
        <dbReference type="Pfam" id="PF13966"/>
    </source>
</evidence>
<dbReference type="PANTHER" id="PTHR33116:SF77">
    <property type="entry name" value="RNA-DIRECTED DNA POLYMERASE"/>
    <property type="match status" value="1"/>
</dbReference>
<dbReference type="AlphaFoldDB" id="A0A6L2MRT0"/>
<dbReference type="PANTHER" id="PTHR33116">
    <property type="entry name" value="REVERSE TRANSCRIPTASE ZINC-BINDING DOMAIN-CONTAINING PROTEIN-RELATED-RELATED"/>
    <property type="match status" value="1"/>
</dbReference>
<name>A0A6L2MRT0_TANCI</name>
<dbReference type="GO" id="GO:0003964">
    <property type="term" value="F:RNA-directed DNA polymerase activity"/>
    <property type="evidence" value="ECO:0007669"/>
    <property type="project" value="UniProtKB-KW"/>
</dbReference>
<comment type="caution">
    <text evidence="2">The sequence shown here is derived from an EMBL/GenBank/DDBJ whole genome shotgun (WGS) entry which is preliminary data.</text>
</comment>
<organism evidence="2">
    <name type="scientific">Tanacetum cinerariifolium</name>
    <name type="common">Dalmatian daisy</name>
    <name type="synonym">Chrysanthemum cinerariifolium</name>
    <dbReference type="NCBI Taxonomy" id="118510"/>
    <lineage>
        <taxon>Eukaryota</taxon>
        <taxon>Viridiplantae</taxon>
        <taxon>Streptophyta</taxon>
        <taxon>Embryophyta</taxon>
        <taxon>Tracheophyta</taxon>
        <taxon>Spermatophyta</taxon>
        <taxon>Magnoliopsida</taxon>
        <taxon>eudicotyledons</taxon>
        <taxon>Gunneridae</taxon>
        <taxon>Pentapetalae</taxon>
        <taxon>asterids</taxon>
        <taxon>campanulids</taxon>
        <taxon>Asterales</taxon>
        <taxon>Asteraceae</taxon>
        <taxon>Asteroideae</taxon>
        <taxon>Anthemideae</taxon>
        <taxon>Anthemidinae</taxon>
        <taxon>Tanacetum</taxon>
    </lineage>
</organism>
<accession>A0A6L2MRT0</accession>
<protein>
    <submittedName>
        <fullName evidence="2">RNA-directed DNA polymerase, eukaryota, reverse transcriptase zinc-binding domain protein</fullName>
    </submittedName>
</protein>
<dbReference type="Pfam" id="PF13966">
    <property type="entry name" value="zf-RVT"/>
    <property type="match status" value="1"/>
</dbReference>
<dbReference type="InterPro" id="IPR026960">
    <property type="entry name" value="RVT-Znf"/>
</dbReference>
<gene>
    <name evidence="2" type="ORF">Tci_048656</name>
</gene>
<feature type="domain" description="Reverse transcriptase zinc-binding" evidence="1">
    <location>
        <begin position="505"/>
        <end position="588"/>
    </location>
</feature>